<gene>
    <name evidence="10" type="ORF">ACFQ3W_16625</name>
</gene>
<evidence type="ECO:0000256" key="6">
    <source>
        <dbReference type="ARBA" id="ARBA00023139"/>
    </source>
</evidence>
<evidence type="ECO:0000256" key="7">
    <source>
        <dbReference type="ARBA" id="ARBA00023288"/>
    </source>
</evidence>
<reference evidence="11" key="1">
    <citation type="journal article" date="2019" name="Int. J. Syst. Evol. Microbiol.">
        <title>The Global Catalogue of Microorganisms (GCM) 10K type strain sequencing project: providing services to taxonomists for standard genome sequencing and annotation.</title>
        <authorList>
            <consortium name="The Broad Institute Genomics Platform"/>
            <consortium name="The Broad Institute Genome Sequencing Center for Infectious Disease"/>
            <person name="Wu L."/>
            <person name="Ma J."/>
        </authorList>
    </citation>
    <scope>NUCLEOTIDE SEQUENCE [LARGE SCALE GENOMIC DNA]</scope>
    <source>
        <strain evidence="11">CCUG 59189</strain>
    </source>
</reference>
<dbReference type="PANTHER" id="PTHR35789">
    <property type="entry name" value="SPORE GERMINATION PROTEIN B3"/>
    <property type="match status" value="1"/>
</dbReference>
<dbReference type="Gene3D" id="3.30.300.210">
    <property type="entry name" value="Nutrient germinant receptor protein C, domain 3"/>
    <property type="match status" value="1"/>
</dbReference>
<evidence type="ECO:0000313" key="11">
    <source>
        <dbReference type="Proteomes" id="UP001597262"/>
    </source>
</evidence>
<keyword evidence="5" id="KW-0472">Membrane</keyword>
<feature type="domain" description="Spore germination protein N-terminal" evidence="9">
    <location>
        <begin position="21"/>
        <end position="188"/>
    </location>
</feature>
<evidence type="ECO:0000256" key="2">
    <source>
        <dbReference type="ARBA" id="ARBA00007886"/>
    </source>
</evidence>
<dbReference type="InterPro" id="IPR057336">
    <property type="entry name" value="GerAC_N"/>
</dbReference>
<accession>A0ABW3S081</accession>
<comment type="similarity">
    <text evidence="2">Belongs to the GerABKC lipoprotein family.</text>
</comment>
<evidence type="ECO:0000256" key="4">
    <source>
        <dbReference type="ARBA" id="ARBA00022729"/>
    </source>
</evidence>
<dbReference type="InterPro" id="IPR046953">
    <property type="entry name" value="Spore_GerAC-like_C"/>
</dbReference>
<evidence type="ECO:0000259" key="8">
    <source>
        <dbReference type="Pfam" id="PF05504"/>
    </source>
</evidence>
<keyword evidence="3" id="KW-0309">Germination</keyword>
<dbReference type="InterPro" id="IPR008844">
    <property type="entry name" value="Spore_GerAC-like"/>
</dbReference>
<dbReference type="EMBL" id="JBHTLM010000012">
    <property type="protein sequence ID" value="MFD1177917.1"/>
    <property type="molecule type" value="Genomic_DNA"/>
</dbReference>
<dbReference type="PANTHER" id="PTHR35789:SF1">
    <property type="entry name" value="SPORE GERMINATION PROTEIN B3"/>
    <property type="match status" value="1"/>
</dbReference>
<keyword evidence="6" id="KW-0564">Palmitate</keyword>
<protein>
    <submittedName>
        <fullName evidence="10">Ger(X)C family spore germination protein</fullName>
    </submittedName>
</protein>
<organism evidence="10 11">
    <name type="scientific">Paenibacillus puldeungensis</name>
    <dbReference type="NCBI Taxonomy" id="696536"/>
    <lineage>
        <taxon>Bacteria</taxon>
        <taxon>Bacillati</taxon>
        <taxon>Bacillota</taxon>
        <taxon>Bacilli</taxon>
        <taxon>Bacillales</taxon>
        <taxon>Paenibacillaceae</taxon>
        <taxon>Paenibacillus</taxon>
    </lineage>
</organism>
<evidence type="ECO:0000256" key="3">
    <source>
        <dbReference type="ARBA" id="ARBA00022544"/>
    </source>
</evidence>
<keyword evidence="7" id="KW-0449">Lipoprotein</keyword>
<comment type="caution">
    <text evidence="10">The sequence shown here is derived from an EMBL/GenBank/DDBJ whole genome shotgun (WGS) entry which is preliminary data.</text>
</comment>
<keyword evidence="4" id="KW-0732">Signal</keyword>
<dbReference type="Pfam" id="PF25198">
    <property type="entry name" value="Spore_GerAC_N"/>
    <property type="match status" value="1"/>
</dbReference>
<evidence type="ECO:0000256" key="1">
    <source>
        <dbReference type="ARBA" id="ARBA00004635"/>
    </source>
</evidence>
<evidence type="ECO:0000259" key="9">
    <source>
        <dbReference type="Pfam" id="PF25198"/>
    </source>
</evidence>
<dbReference type="PROSITE" id="PS51257">
    <property type="entry name" value="PROKAR_LIPOPROTEIN"/>
    <property type="match status" value="1"/>
</dbReference>
<sequence length="372" mass="42092">MLLQKCTAVWLACALLTGCWDSQEIDELSIILGVAIDKDNNMISLTYQHLVARESKRNMYVNVTTTSPESIQMTSREQTKQVARAPLFNFIRLILISDEAIKQNQINQLLDHYMRTYKVSRKSVIMIVRGRAKEALDKLGKHQELPSIGLEALADNSMVNSKILRKTTLGDLSKHISQNVDFMIPKLDINDSNILSGAAVIRGKTKKFAGWLEEDDVVGINWMLGKTKGNILKANEPETEKTLVFEVDKVKSKIIPRLQGQELSFLVRIKTDLRVSETLDLTSDLLKEPFIRSAKEAAQEAIISKARHSLNILKKEMKVDVLGFGAKLKVKYPDYWDRVEKNWQDTFSEVPIEVQVKAEIKRSGAYTKGESS</sequence>
<proteinExistence type="inferred from homology"/>
<name>A0ABW3S081_9BACL</name>
<evidence type="ECO:0000256" key="5">
    <source>
        <dbReference type="ARBA" id="ARBA00023136"/>
    </source>
</evidence>
<dbReference type="Pfam" id="PF05504">
    <property type="entry name" value="Spore_GerAC"/>
    <property type="match status" value="1"/>
</dbReference>
<dbReference type="NCBIfam" id="TIGR02887">
    <property type="entry name" value="spore_ger_x_C"/>
    <property type="match status" value="1"/>
</dbReference>
<dbReference type="Gene3D" id="6.20.190.10">
    <property type="entry name" value="Nutrient germinant receptor protein C, domain 1"/>
    <property type="match status" value="1"/>
</dbReference>
<dbReference type="RefSeq" id="WP_379320365.1">
    <property type="nucleotide sequence ID" value="NZ_JBHTLM010000012.1"/>
</dbReference>
<dbReference type="Proteomes" id="UP001597262">
    <property type="component" value="Unassembled WGS sequence"/>
</dbReference>
<feature type="domain" description="Spore germination GerAC-like C-terminal" evidence="8">
    <location>
        <begin position="196"/>
        <end position="364"/>
    </location>
</feature>
<keyword evidence="11" id="KW-1185">Reference proteome</keyword>
<comment type="subcellular location">
    <subcellularLocation>
        <location evidence="1">Membrane</location>
        <topology evidence="1">Lipid-anchor</topology>
    </subcellularLocation>
</comment>
<dbReference type="InterPro" id="IPR038501">
    <property type="entry name" value="Spore_GerAC_C_sf"/>
</dbReference>
<evidence type="ECO:0000313" key="10">
    <source>
        <dbReference type="EMBL" id="MFD1177917.1"/>
    </source>
</evidence>